<feature type="non-terminal residue" evidence="9">
    <location>
        <position position="1"/>
    </location>
</feature>
<dbReference type="GO" id="GO:0005829">
    <property type="term" value="C:cytosol"/>
    <property type="evidence" value="ECO:0007669"/>
    <property type="project" value="TreeGrafter"/>
</dbReference>
<evidence type="ECO:0000256" key="7">
    <source>
        <dbReference type="ARBA" id="ARBA00023146"/>
    </source>
</evidence>
<keyword evidence="3" id="KW-0436">Ligase</keyword>
<keyword evidence="4" id="KW-0547">Nucleotide-binding</keyword>
<reference evidence="9" key="1">
    <citation type="journal article" date="2014" name="Front. Microbiol.">
        <title>High frequency of phylogenetically diverse reductive dehalogenase-homologous genes in deep subseafloor sedimentary metagenomes.</title>
        <authorList>
            <person name="Kawai M."/>
            <person name="Futagami T."/>
            <person name="Toyoda A."/>
            <person name="Takaki Y."/>
            <person name="Nishi S."/>
            <person name="Hori S."/>
            <person name="Arai W."/>
            <person name="Tsubouchi T."/>
            <person name="Morono Y."/>
            <person name="Uchiyama I."/>
            <person name="Ito T."/>
            <person name="Fujiyama A."/>
            <person name="Inagaki F."/>
            <person name="Takami H."/>
        </authorList>
    </citation>
    <scope>NUCLEOTIDE SEQUENCE</scope>
    <source>
        <strain evidence="9">Expedition CK06-06</strain>
    </source>
</reference>
<organism evidence="9">
    <name type="scientific">marine sediment metagenome</name>
    <dbReference type="NCBI Taxonomy" id="412755"/>
    <lineage>
        <taxon>unclassified sequences</taxon>
        <taxon>metagenomes</taxon>
        <taxon>ecological metagenomes</taxon>
    </lineage>
</organism>
<evidence type="ECO:0000256" key="4">
    <source>
        <dbReference type="ARBA" id="ARBA00022741"/>
    </source>
</evidence>
<evidence type="ECO:0000256" key="8">
    <source>
        <dbReference type="ARBA" id="ARBA00047937"/>
    </source>
</evidence>
<evidence type="ECO:0000256" key="5">
    <source>
        <dbReference type="ARBA" id="ARBA00022840"/>
    </source>
</evidence>
<dbReference type="AlphaFoldDB" id="X1VFN5"/>
<evidence type="ECO:0000313" key="9">
    <source>
        <dbReference type="EMBL" id="GAJ16832.1"/>
    </source>
</evidence>
<comment type="catalytic activity">
    <reaction evidence="8">
        <text>tRNA(Gly) + glycine + ATP = glycyl-tRNA(Gly) + AMP + diphosphate</text>
        <dbReference type="Rhea" id="RHEA:16013"/>
        <dbReference type="Rhea" id="RHEA-COMP:9664"/>
        <dbReference type="Rhea" id="RHEA-COMP:9683"/>
        <dbReference type="ChEBI" id="CHEBI:30616"/>
        <dbReference type="ChEBI" id="CHEBI:33019"/>
        <dbReference type="ChEBI" id="CHEBI:57305"/>
        <dbReference type="ChEBI" id="CHEBI:78442"/>
        <dbReference type="ChEBI" id="CHEBI:78522"/>
        <dbReference type="ChEBI" id="CHEBI:456215"/>
        <dbReference type="EC" id="6.1.1.14"/>
    </reaction>
</comment>
<dbReference type="PANTHER" id="PTHR30075">
    <property type="entry name" value="GLYCYL-TRNA SYNTHETASE"/>
    <property type="match status" value="1"/>
</dbReference>
<dbReference type="Pfam" id="PF02092">
    <property type="entry name" value="tRNA_synt_2f"/>
    <property type="match status" value="1"/>
</dbReference>
<gene>
    <name evidence="9" type="ORF">S12H4_62149</name>
</gene>
<keyword evidence="6" id="KW-0648">Protein biosynthesis</keyword>
<feature type="non-terminal residue" evidence="9">
    <location>
        <position position="93"/>
    </location>
</feature>
<comment type="caution">
    <text evidence="9">The sequence shown here is derived from an EMBL/GenBank/DDBJ whole genome shotgun (WGS) entry which is preliminary data.</text>
</comment>
<evidence type="ECO:0000256" key="2">
    <source>
        <dbReference type="ARBA" id="ARBA00012829"/>
    </source>
</evidence>
<dbReference type="InterPro" id="IPR015944">
    <property type="entry name" value="Gly-tRNA-synth_bsu"/>
</dbReference>
<name>X1VFN5_9ZZZZ</name>
<dbReference type="GO" id="GO:0005524">
    <property type="term" value="F:ATP binding"/>
    <property type="evidence" value="ECO:0007669"/>
    <property type="project" value="UniProtKB-KW"/>
</dbReference>
<comment type="similarity">
    <text evidence="1">Belongs to the class-II aminoacyl-tRNA synthetase family.</text>
</comment>
<dbReference type="PANTHER" id="PTHR30075:SF2">
    <property type="entry name" value="GLYCINE--TRNA LIGASE, CHLOROPLASTIC_MITOCHONDRIAL 2"/>
    <property type="match status" value="1"/>
</dbReference>
<dbReference type="GO" id="GO:0004820">
    <property type="term" value="F:glycine-tRNA ligase activity"/>
    <property type="evidence" value="ECO:0007669"/>
    <property type="project" value="UniProtKB-EC"/>
</dbReference>
<dbReference type="EMBL" id="BARW01041553">
    <property type="protein sequence ID" value="GAJ16832.1"/>
    <property type="molecule type" value="Genomic_DNA"/>
</dbReference>
<keyword evidence="5" id="KW-0067">ATP-binding</keyword>
<evidence type="ECO:0000256" key="6">
    <source>
        <dbReference type="ARBA" id="ARBA00022917"/>
    </source>
</evidence>
<dbReference type="EC" id="6.1.1.14" evidence="2"/>
<sequence length="93" mass="10685">KRENLGLEKLKKGNYVYIKRKTVGKRTKDILPSLFSELITSLSFSKSMRWGKGDFAFARPIRSILALLGEEIIEFEVAGIRSRRETRGHPFLS</sequence>
<dbReference type="GO" id="GO:0006426">
    <property type="term" value="P:glycyl-tRNA aminoacylation"/>
    <property type="evidence" value="ECO:0007669"/>
    <property type="project" value="InterPro"/>
</dbReference>
<proteinExistence type="inferred from homology"/>
<dbReference type="InterPro" id="IPR006194">
    <property type="entry name" value="Gly-tRNA-synth_heterodimer"/>
</dbReference>
<keyword evidence="7" id="KW-0030">Aminoacyl-tRNA synthetase</keyword>
<evidence type="ECO:0000256" key="1">
    <source>
        <dbReference type="ARBA" id="ARBA00008226"/>
    </source>
</evidence>
<protein>
    <recommendedName>
        <fullName evidence="2">glycine--tRNA ligase</fullName>
        <ecNumber evidence="2">6.1.1.14</ecNumber>
    </recommendedName>
</protein>
<accession>X1VFN5</accession>
<evidence type="ECO:0000256" key="3">
    <source>
        <dbReference type="ARBA" id="ARBA00022598"/>
    </source>
</evidence>